<sequence>IHRSSFVPRRSKRLKQAMINPQPIGESEGCAEPKSKSDRPSSTDTFKSQRAVEPQDSSILVQDIDTSSTAVPGATAAATASFSTLRSTR</sequence>
<reference evidence="2" key="1">
    <citation type="submission" date="2023-11" db="EMBL/GenBank/DDBJ databases">
        <authorList>
            <person name="De Vega J J."/>
            <person name="De Vega J J."/>
        </authorList>
    </citation>
    <scope>NUCLEOTIDE SEQUENCE</scope>
</reference>
<organism evidence="2 3">
    <name type="scientific">Mycena citricolor</name>
    <dbReference type="NCBI Taxonomy" id="2018698"/>
    <lineage>
        <taxon>Eukaryota</taxon>
        <taxon>Fungi</taxon>
        <taxon>Dikarya</taxon>
        <taxon>Basidiomycota</taxon>
        <taxon>Agaricomycotina</taxon>
        <taxon>Agaricomycetes</taxon>
        <taxon>Agaricomycetidae</taxon>
        <taxon>Agaricales</taxon>
        <taxon>Marasmiineae</taxon>
        <taxon>Mycenaceae</taxon>
        <taxon>Mycena</taxon>
    </lineage>
</organism>
<protein>
    <submittedName>
        <fullName evidence="2">Uncharacterized protein</fullName>
    </submittedName>
</protein>
<gene>
    <name evidence="2" type="ORF">MYCIT1_LOCUS16953</name>
</gene>
<evidence type="ECO:0000313" key="2">
    <source>
        <dbReference type="EMBL" id="CAK5271707.1"/>
    </source>
</evidence>
<feature type="non-terminal residue" evidence="2">
    <location>
        <position position="89"/>
    </location>
</feature>
<evidence type="ECO:0000313" key="3">
    <source>
        <dbReference type="Proteomes" id="UP001295794"/>
    </source>
</evidence>
<accession>A0AAD2K076</accession>
<feature type="compositionally biased region" description="Basic residues" evidence="1">
    <location>
        <begin position="1"/>
        <end position="15"/>
    </location>
</feature>
<dbReference type="AlphaFoldDB" id="A0AAD2K076"/>
<dbReference type="EMBL" id="CAVNYO010000174">
    <property type="protein sequence ID" value="CAK5271707.1"/>
    <property type="molecule type" value="Genomic_DNA"/>
</dbReference>
<name>A0AAD2K076_9AGAR</name>
<feature type="compositionally biased region" description="Low complexity" evidence="1">
    <location>
        <begin position="66"/>
        <end position="89"/>
    </location>
</feature>
<proteinExistence type="predicted"/>
<dbReference type="Proteomes" id="UP001295794">
    <property type="component" value="Unassembled WGS sequence"/>
</dbReference>
<keyword evidence="3" id="KW-1185">Reference proteome</keyword>
<feature type="compositionally biased region" description="Basic and acidic residues" evidence="1">
    <location>
        <begin position="31"/>
        <end position="41"/>
    </location>
</feature>
<feature type="region of interest" description="Disordered" evidence="1">
    <location>
        <begin position="1"/>
        <end position="89"/>
    </location>
</feature>
<evidence type="ECO:0000256" key="1">
    <source>
        <dbReference type="SAM" id="MobiDB-lite"/>
    </source>
</evidence>
<feature type="non-terminal residue" evidence="2">
    <location>
        <position position="1"/>
    </location>
</feature>
<comment type="caution">
    <text evidence="2">The sequence shown here is derived from an EMBL/GenBank/DDBJ whole genome shotgun (WGS) entry which is preliminary data.</text>
</comment>